<comment type="caution">
    <text evidence="1">The sequence shown here is derived from an EMBL/GenBank/DDBJ whole genome shotgun (WGS) entry which is preliminary data.</text>
</comment>
<protein>
    <submittedName>
        <fullName evidence="1">Uncharacterized protein</fullName>
    </submittedName>
</protein>
<name>A0AAV8UW47_9RHOD</name>
<gene>
    <name evidence="1" type="ORF">NDN08_003302</name>
</gene>
<dbReference type="EMBL" id="JAMWBK010000003">
    <property type="protein sequence ID" value="KAJ8906816.1"/>
    <property type="molecule type" value="Genomic_DNA"/>
</dbReference>
<evidence type="ECO:0000313" key="2">
    <source>
        <dbReference type="Proteomes" id="UP001157974"/>
    </source>
</evidence>
<reference evidence="1 2" key="1">
    <citation type="journal article" date="2023" name="Nat. Commun.">
        <title>Origin of minicircular mitochondrial genomes in red algae.</title>
        <authorList>
            <person name="Lee Y."/>
            <person name="Cho C.H."/>
            <person name="Lee Y.M."/>
            <person name="Park S.I."/>
            <person name="Yang J.H."/>
            <person name="West J.A."/>
            <person name="Bhattacharya D."/>
            <person name="Yoon H.S."/>
        </authorList>
    </citation>
    <scope>NUCLEOTIDE SEQUENCE [LARGE SCALE GENOMIC DNA]</scope>
    <source>
        <strain evidence="1 2">CCMP1338</strain>
        <tissue evidence="1">Whole cell</tissue>
    </source>
</reference>
<accession>A0AAV8UW47</accession>
<proteinExistence type="predicted"/>
<sequence length="177" mass="19871">MKADDRSRGGNLQAPRIAMQMPTQVMPGGMMGIQQHAYPNGYVGSQNLSMMGANMNMNGKGGNTMRSAGHNEGMNEGVKSDNVHTRTAFSHEQNTHSTEQTQTGVNTTLEKPRMNFARIYEFFSRLFDPTQSASDLEKLVEQTFNVLDSEIIKLLASNLEMNLRDNEFRNMLLETYQ</sequence>
<dbReference type="Pfam" id="PF24904">
    <property type="entry name" value="RVE6"/>
    <property type="match status" value="1"/>
</dbReference>
<organism evidence="1 2">
    <name type="scientific">Rhodosorus marinus</name>
    <dbReference type="NCBI Taxonomy" id="101924"/>
    <lineage>
        <taxon>Eukaryota</taxon>
        <taxon>Rhodophyta</taxon>
        <taxon>Stylonematophyceae</taxon>
        <taxon>Stylonematales</taxon>
        <taxon>Stylonemataceae</taxon>
        <taxon>Rhodosorus</taxon>
    </lineage>
</organism>
<dbReference type="Proteomes" id="UP001157974">
    <property type="component" value="Unassembled WGS sequence"/>
</dbReference>
<evidence type="ECO:0000313" key="1">
    <source>
        <dbReference type="EMBL" id="KAJ8906816.1"/>
    </source>
</evidence>
<dbReference type="AlphaFoldDB" id="A0AAV8UW47"/>
<keyword evidence="2" id="KW-1185">Reference proteome</keyword>